<evidence type="ECO:0000313" key="2">
    <source>
        <dbReference type="EMBL" id="KAL3520253.1"/>
    </source>
</evidence>
<protein>
    <submittedName>
        <fullName evidence="2">Uncharacterized protein</fullName>
    </submittedName>
</protein>
<dbReference type="AlphaFoldDB" id="A0ABD2ZMM1"/>
<dbReference type="Proteomes" id="UP001630127">
    <property type="component" value="Unassembled WGS sequence"/>
</dbReference>
<evidence type="ECO:0000256" key="1">
    <source>
        <dbReference type="SAM" id="MobiDB-lite"/>
    </source>
</evidence>
<gene>
    <name evidence="2" type="ORF">ACH5RR_018402</name>
</gene>
<organism evidence="2 3">
    <name type="scientific">Cinchona calisaya</name>
    <dbReference type="NCBI Taxonomy" id="153742"/>
    <lineage>
        <taxon>Eukaryota</taxon>
        <taxon>Viridiplantae</taxon>
        <taxon>Streptophyta</taxon>
        <taxon>Embryophyta</taxon>
        <taxon>Tracheophyta</taxon>
        <taxon>Spermatophyta</taxon>
        <taxon>Magnoliopsida</taxon>
        <taxon>eudicotyledons</taxon>
        <taxon>Gunneridae</taxon>
        <taxon>Pentapetalae</taxon>
        <taxon>asterids</taxon>
        <taxon>lamiids</taxon>
        <taxon>Gentianales</taxon>
        <taxon>Rubiaceae</taxon>
        <taxon>Cinchonoideae</taxon>
        <taxon>Cinchoneae</taxon>
        <taxon>Cinchona</taxon>
    </lineage>
</organism>
<dbReference type="EMBL" id="JBJUIK010000008">
    <property type="protein sequence ID" value="KAL3520253.1"/>
    <property type="molecule type" value="Genomic_DNA"/>
</dbReference>
<proteinExistence type="predicted"/>
<sequence length="248" mass="26349">MNGTELLHFSWSLCIGAEVAVQTAAGAGPATRVVHRAAVFPSQAEKTDYMSDPMVGTMKRILHLHRRTGISEGKESLNALAGQLCYSKGYKPLVNVAGSEGLRIGSLSKAELSSSTVEADATPTPTAPSPTVPPSSSTSTYESVPSLPLVVDLSLPVEAASIVPPQPSLRHSQPPSQHPMLTRSRDSTRKARTFLATKDPVPQSFLSILSASSSNEPTSYRQALKDDKWKPAMEDGRRSGQEAAAQEG</sequence>
<feature type="region of interest" description="Disordered" evidence="1">
    <location>
        <begin position="115"/>
        <end position="142"/>
    </location>
</feature>
<feature type="compositionally biased region" description="Basic and acidic residues" evidence="1">
    <location>
        <begin position="223"/>
        <end position="240"/>
    </location>
</feature>
<comment type="caution">
    <text evidence="2">The sequence shown here is derived from an EMBL/GenBank/DDBJ whole genome shotgun (WGS) entry which is preliminary data.</text>
</comment>
<reference evidence="2 3" key="1">
    <citation type="submission" date="2024-11" db="EMBL/GenBank/DDBJ databases">
        <title>A near-complete genome assembly of Cinchona calisaya.</title>
        <authorList>
            <person name="Lian D.C."/>
            <person name="Zhao X.W."/>
            <person name="Wei L."/>
        </authorList>
    </citation>
    <scope>NUCLEOTIDE SEQUENCE [LARGE SCALE GENOMIC DNA]</scope>
    <source>
        <tissue evidence="2">Nenye</tissue>
    </source>
</reference>
<feature type="region of interest" description="Disordered" evidence="1">
    <location>
        <begin position="164"/>
        <end position="188"/>
    </location>
</feature>
<feature type="region of interest" description="Disordered" evidence="1">
    <location>
        <begin position="210"/>
        <end position="248"/>
    </location>
</feature>
<name>A0ABD2ZMM1_9GENT</name>
<keyword evidence="3" id="KW-1185">Reference proteome</keyword>
<evidence type="ECO:0000313" key="3">
    <source>
        <dbReference type="Proteomes" id="UP001630127"/>
    </source>
</evidence>
<accession>A0ABD2ZMM1</accession>